<dbReference type="Pfam" id="PF05641">
    <property type="entry name" value="Agenet"/>
    <property type="match status" value="1"/>
</dbReference>
<dbReference type="InParanoid" id="A0A200Q4M3"/>
<dbReference type="GO" id="GO:0005634">
    <property type="term" value="C:nucleus"/>
    <property type="evidence" value="ECO:0007669"/>
    <property type="project" value="UniProtKB-SubCell"/>
</dbReference>
<proteinExistence type="predicted"/>
<comment type="subcellular location">
    <subcellularLocation>
        <location evidence="1">Nucleus</location>
    </subcellularLocation>
</comment>
<dbReference type="PROSITE" id="PS51138">
    <property type="entry name" value="ENT"/>
    <property type="match status" value="1"/>
</dbReference>
<dbReference type="AlphaFoldDB" id="A0A200Q4M3"/>
<dbReference type="SMART" id="SM00743">
    <property type="entry name" value="Agenet"/>
    <property type="match status" value="2"/>
</dbReference>
<organism evidence="4 5">
    <name type="scientific">Macleaya cordata</name>
    <name type="common">Five-seeded plume-poppy</name>
    <name type="synonym">Bocconia cordata</name>
    <dbReference type="NCBI Taxonomy" id="56857"/>
    <lineage>
        <taxon>Eukaryota</taxon>
        <taxon>Viridiplantae</taxon>
        <taxon>Streptophyta</taxon>
        <taxon>Embryophyta</taxon>
        <taxon>Tracheophyta</taxon>
        <taxon>Spermatophyta</taxon>
        <taxon>Magnoliopsida</taxon>
        <taxon>Ranunculales</taxon>
        <taxon>Papaveraceae</taxon>
        <taxon>Papaveroideae</taxon>
        <taxon>Macleaya</taxon>
    </lineage>
</organism>
<accession>A0A200Q4M3</accession>
<evidence type="ECO:0000259" key="3">
    <source>
        <dbReference type="PROSITE" id="PS51138"/>
    </source>
</evidence>
<dbReference type="Proteomes" id="UP000195402">
    <property type="component" value="Unassembled WGS sequence"/>
</dbReference>
<dbReference type="Gene3D" id="1.10.1240.40">
    <property type="entry name" value="ENT domain"/>
    <property type="match status" value="1"/>
</dbReference>
<dbReference type="InterPro" id="IPR036142">
    <property type="entry name" value="ENT_dom-like_sf"/>
</dbReference>
<sequence length="399" mass="45057">MKFKQGNKVEVLRRTKEQFASWYPGKIISADGSQYSVSYDLFMNPKGEPVVENVCRENVRSKPPPVKREEGWVIGDIAEVFDLYCWKVGKVAKVLNNNRIVIRLCGSIQLKEFHESNLRVRQAWHNNKWVAVPKDGGDRQNDNNGILNSSRFSQGLVRRSPQQVIHKETCLRDREDEEQFKTSHPMRTSKRNLESHLESALDDGVMEIRGSKRKACMKVGKGDQLPMRTLSSLKRVSAVSSPKAKVGKKCMIGYSKMDDEAEKTKNYNLHPFSMAARTPEESTECSVASCSSNYLPGYTASNSQKSSKNVDDCSFDDAGSFCPSISEKKYLPSCAEDELEADIHKLELHAYKSTVQALYASGPLSWEQESLLTNLRLSLNISNEEHLLQLRQLLSAQVL</sequence>
<gene>
    <name evidence="4" type="ORF">BVC80_441g119</name>
</gene>
<comment type="caution">
    <text evidence="4">The sequence shown here is derived from an EMBL/GenBank/DDBJ whole genome shotgun (WGS) entry which is preliminary data.</text>
</comment>
<reference evidence="4 5" key="1">
    <citation type="journal article" date="2017" name="Mol. Plant">
        <title>The Genome of Medicinal Plant Macleaya cordata Provides New Insights into Benzylisoquinoline Alkaloids Metabolism.</title>
        <authorList>
            <person name="Liu X."/>
            <person name="Liu Y."/>
            <person name="Huang P."/>
            <person name="Ma Y."/>
            <person name="Qing Z."/>
            <person name="Tang Q."/>
            <person name="Cao H."/>
            <person name="Cheng P."/>
            <person name="Zheng Y."/>
            <person name="Yuan Z."/>
            <person name="Zhou Y."/>
            <person name="Liu J."/>
            <person name="Tang Z."/>
            <person name="Zhuo Y."/>
            <person name="Zhang Y."/>
            <person name="Yu L."/>
            <person name="Huang J."/>
            <person name="Yang P."/>
            <person name="Peng Q."/>
            <person name="Zhang J."/>
            <person name="Jiang W."/>
            <person name="Zhang Z."/>
            <person name="Lin K."/>
            <person name="Ro D.K."/>
            <person name="Chen X."/>
            <person name="Xiong X."/>
            <person name="Shang Y."/>
            <person name="Huang S."/>
            <person name="Zeng J."/>
        </authorList>
    </citation>
    <scope>NUCLEOTIDE SEQUENCE [LARGE SCALE GENOMIC DNA]</scope>
    <source>
        <strain evidence="5">cv. BLH2017</strain>
        <tissue evidence="4">Root</tissue>
    </source>
</reference>
<dbReference type="InterPro" id="IPR014002">
    <property type="entry name" value="Agenet_dom_plant"/>
</dbReference>
<dbReference type="Pfam" id="PF03735">
    <property type="entry name" value="ENT"/>
    <property type="match status" value="1"/>
</dbReference>
<dbReference type="OrthoDB" id="663550at2759"/>
<evidence type="ECO:0000256" key="2">
    <source>
        <dbReference type="ARBA" id="ARBA00023242"/>
    </source>
</evidence>
<dbReference type="EMBL" id="MVGT01003118">
    <property type="protein sequence ID" value="OVA05366.1"/>
    <property type="molecule type" value="Genomic_DNA"/>
</dbReference>
<name>A0A200Q4M3_MACCD</name>
<protein>
    <submittedName>
        <fullName evidence="4">EMSY N-terminal</fullName>
    </submittedName>
</protein>
<dbReference type="SUPFAM" id="SSF158639">
    <property type="entry name" value="ENT-like"/>
    <property type="match status" value="1"/>
</dbReference>
<dbReference type="SMART" id="SM01191">
    <property type="entry name" value="ENT"/>
    <property type="match status" value="1"/>
</dbReference>
<evidence type="ECO:0000256" key="1">
    <source>
        <dbReference type="ARBA" id="ARBA00004123"/>
    </source>
</evidence>
<evidence type="ECO:0000313" key="5">
    <source>
        <dbReference type="Proteomes" id="UP000195402"/>
    </source>
</evidence>
<dbReference type="InterPro" id="IPR008395">
    <property type="entry name" value="Agenet-like_dom"/>
</dbReference>
<keyword evidence="2" id="KW-0539">Nucleus</keyword>
<dbReference type="OMA" id="QAWHNNK"/>
<keyword evidence="5" id="KW-1185">Reference proteome</keyword>
<feature type="domain" description="ENT" evidence="3">
    <location>
        <begin position="339"/>
        <end position="399"/>
    </location>
</feature>
<evidence type="ECO:0000313" key="4">
    <source>
        <dbReference type="EMBL" id="OVA05366.1"/>
    </source>
</evidence>
<dbReference type="STRING" id="56857.A0A200Q4M3"/>
<dbReference type="PANTHER" id="PTHR31917:SF59">
    <property type="entry name" value="ENT DOMAIN-CONTAINING PROTEIN"/>
    <property type="match status" value="1"/>
</dbReference>
<dbReference type="PANTHER" id="PTHR31917">
    <property type="entry name" value="AGENET DOMAIN-CONTAINING PROTEIN-RELATED"/>
    <property type="match status" value="1"/>
</dbReference>
<dbReference type="InterPro" id="IPR005491">
    <property type="entry name" value="ENT_dom"/>
</dbReference>